<dbReference type="EMBL" id="JAWWNJ010000013">
    <property type="protein sequence ID" value="KAK7042096.1"/>
    <property type="molecule type" value="Genomic_DNA"/>
</dbReference>
<organism evidence="2 3">
    <name type="scientific">Favolaschia claudopus</name>
    <dbReference type="NCBI Taxonomy" id="2862362"/>
    <lineage>
        <taxon>Eukaryota</taxon>
        <taxon>Fungi</taxon>
        <taxon>Dikarya</taxon>
        <taxon>Basidiomycota</taxon>
        <taxon>Agaricomycotina</taxon>
        <taxon>Agaricomycetes</taxon>
        <taxon>Agaricomycetidae</taxon>
        <taxon>Agaricales</taxon>
        <taxon>Marasmiineae</taxon>
        <taxon>Mycenaceae</taxon>
        <taxon>Favolaschia</taxon>
    </lineage>
</organism>
<reference evidence="2 3" key="1">
    <citation type="journal article" date="2024" name="J Genomics">
        <title>Draft genome sequencing and assembly of Favolaschia claudopus CIRM-BRFM 2984 isolated from oak limbs.</title>
        <authorList>
            <person name="Navarro D."/>
            <person name="Drula E."/>
            <person name="Chaduli D."/>
            <person name="Cazenave R."/>
            <person name="Ahrendt S."/>
            <person name="Wang J."/>
            <person name="Lipzen A."/>
            <person name="Daum C."/>
            <person name="Barry K."/>
            <person name="Grigoriev I.V."/>
            <person name="Favel A."/>
            <person name="Rosso M.N."/>
            <person name="Martin F."/>
        </authorList>
    </citation>
    <scope>NUCLEOTIDE SEQUENCE [LARGE SCALE GENOMIC DNA]</scope>
    <source>
        <strain evidence="2 3">CIRM-BRFM 2984</strain>
    </source>
</reference>
<name>A0AAW0CS50_9AGAR</name>
<evidence type="ECO:0000313" key="3">
    <source>
        <dbReference type="Proteomes" id="UP001362999"/>
    </source>
</evidence>
<comment type="caution">
    <text evidence="2">The sequence shown here is derived from an EMBL/GenBank/DDBJ whole genome shotgun (WGS) entry which is preliminary data.</text>
</comment>
<gene>
    <name evidence="2" type="ORF">R3P38DRAFT_2767718</name>
</gene>
<evidence type="ECO:0000313" key="2">
    <source>
        <dbReference type="EMBL" id="KAK7042096.1"/>
    </source>
</evidence>
<feature type="region of interest" description="Disordered" evidence="1">
    <location>
        <begin position="23"/>
        <end position="47"/>
    </location>
</feature>
<evidence type="ECO:0000256" key="1">
    <source>
        <dbReference type="SAM" id="MobiDB-lite"/>
    </source>
</evidence>
<dbReference type="Proteomes" id="UP001362999">
    <property type="component" value="Unassembled WGS sequence"/>
</dbReference>
<accession>A0AAW0CS50</accession>
<keyword evidence="3" id="KW-1185">Reference proteome</keyword>
<dbReference type="AlphaFoldDB" id="A0AAW0CS50"/>
<proteinExistence type="predicted"/>
<feature type="compositionally biased region" description="Basic and acidic residues" evidence="1">
    <location>
        <begin position="34"/>
        <end position="47"/>
    </location>
</feature>
<sequence length="216" mass="24636">MPTKYTQYPNVADYESGMLSFPPMTSKYAPPTRLEVRSQRESDEREKARLRMARRRAELKSRPLAEQAAAAERERKYHAVYRAKHREKLRSLESQRRLDQARTRCAGSISSCTTGPPAGENRQAYGDTRSPKALMLVTTLVWHLIINFDARCPLVKDLALEQPVPIRTENNEFSTKSNPPTSKYLKTGVCAKSYDKTILLLEAIAFQTYKIVSSPR</sequence>
<protein>
    <submittedName>
        <fullName evidence="2">Uncharacterized protein</fullName>
    </submittedName>
</protein>